<gene>
    <name evidence="3" type="ORF">AVDCRST_MAG35-2300</name>
</gene>
<dbReference type="SUPFAM" id="SSF81606">
    <property type="entry name" value="PP2C-like"/>
    <property type="match status" value="1"/>
</dbReference>
<evidence type="ECO:0000313" key="3">
    <source>
        <dbReference type="EMBL" id="CAA9426513.1"/>
    </source>
</evidence>
<dbReference type="GO" id="GO:0016791">
    <property type="term" value="F:phosphatase activity"/>
    <property type="evidence" value="ECO:0007669"/>
    <property type="project" value="TreeGrafter"/>
</dbReference>
<feature type="domain" description="PPM-type phosphatase" evidence="2">
    <location>
        <begin position="114"/>
        <end position="333"/>
    </location>
</feature>
<sequence length="353" mass="36664">LSEAPGRALAAELVGGLAAQRPVLLPPAALPEAVRRRAPGDVLALPLVARHRLIGSLLVAHGPATPFTAYDVEVLLDLARRAALAVDNARLYEERTGIAHALQASLLPPDLPRAPHVDFGARYVAAGEGNEVGGDFYDVFALPDGGWAVAIGDVCGKGAEAAAITGLARNVLRLLLRQGCPPSECLRELNAAILDLDDRGRFVTGAVATLHVEAEGLVVRMCVAGHPSPVRLSAGAAPVFVGRNGTVLGVPPDVDLEDERVHLAPGEAVVFYTDGVTERRRGLTMFGEETLLAVLGAAGQLSADAVAGCVEQAVRSFGPEASRDDLAVLVVRVPARPASTRLASTDLPAHPLS</sequence>
<name>A0A6J4PUK7_9ACTN</name>
<proteinExistence type="predicted"/>
<protein>
    <submittedName>
        <fullName evidence="3">Stage II sporulation protein E</fullName>
    </submittedName>
</protein>
<dbReference type="InterPro" id="IPR029016">
    <property type="entry name" value="GAF-like_dom_sf"/>
</dbReference>
<feature type="non-terminal residue" evidence="3">
    <location>
        <position position="1"/>
    </location>
</feature>
<accession>A0A6J4PUK7</accession>
<reference evidence="3" key="1">
    <citation type="submission" date="2020-02" db="EMBL/GenBank/DDBJ databases">
        <authorList>
            <person name="Meier V. D."/>
        </authorList>
    </citation>
    <scope>NUCLEOTIDE SEQUENCE</scope>
    <source>
        <strain evidence="3">AVDCRST_MAG35</strain>
    </source>
</reference>
<dbReference type="Pfam" id="PF01590">
    <property type="entry name" value="GAF"/>
    <property type="match status" value="1"/>
</dbReference>
<dbReference type="EMBL" id="CADCUY010000475">
    <property type="protein sequence ID" value="CAA9426513.1"/>
    <property type="molecule type" value="Genomic_DNA"/>
</dbReference>
<dbReference type="InterPro" id="IPR003018">
    <property type="entry name" value="GAF"/>
</dbReference>
<dbReference type="Gene3D" id="3.60.40.10">
    <property type="entry name" value="PPM-type phosphatase domain"/>
    <property type="match status" value="1"/>
</dbReference>
<feature type="non-terminal residue" evidence="3">
    <location>
        <position position="353"/>
    </location>
</feature>
<dbReference type="PANTHER" id="PTHR43156:SF2">
    <property type="entry name" value="STAGE II SPORULATION PROTEIN E"/>
    <property type="match status" value="1"/>
</dbReference>
<dbReference type="InterPro" id="IPR001932">
    <property type="entry name" value="PPM-type_phosphatase-like_dom"/>
</dbReference>
<organism evidence="3">
    <name type="scientific">uncultured Quadrisphaera sp</name>
    <dbReference type="NCBI Taxonomy" id="904978"/>
    <lineage>
        <taxon>Bacteria</taxon>
        <taxon>Bacillati</taxon>
        <taxon>Actinomycetota</taxon>
        <taxon>Actinomycetes</taxon>
        <taxon>Kineosporiales</taxon>
        <taxon>Kineosporiaceae</taxon>
        <taxon>Quadrisphaera</taxon>
        <taxon>environmental samples</taxon>
    </lineage>
</organism>
<dbReference type="PANTHER" id="PTHR43156">
    <property type="entry name" value="STAGE II SPORULATION PROTEIN E-RELATED"/>
    <property type="match status" value="1"/>
</dbReference>
<evidence type="ECO:0000259" key="2">
    <source>
        <dbReference type="SMART" id="SM00331"/>
    </source>
</evidence>
<dbReference type="Pfam" id="PF07228">
    <property type="entry name" value="SpoIIE"/>
    <property type="match status" value="1"/>
</dbReference>
<dbReference type="SMART" id="SM00331">
    <property type="entry name" value="PP2C_SIG"/>
    <property type="match status" value="1"/>
</dbReference>
<evidence type="ECO:0000256" key="1">
    <source>
        <dbReference type="ARBA" id="ARBA00022801"/>
    </source>
</evidence>
<dbReference type="InterPro" id="IPR036457">
    <property type="entry name" value="PPM-type-like_dom_sf"/>
</dbReference>
<dbReference type="Gene3D" id="3.30.450.40">
    <property type="match status" value="1"/>
</dbReference>
<dbReference type="InterPro" id="IPR052016">
    <property type="entry name" value="Bact_Sigma-Reg"/>
</dbReference>
<keyword evidence="1" id="KW-0378">Hydrolase</keyword>
<dbReference type="AlphaFoldDB" id="A0A6J4PUK7"/>
<dbReference type="SUPFAM" id="SSF55781">
    <property type="entry name" value="GAF domain-like"/>
    <property type="match status" value="1"/>
</dbReference>